<comment type="similarity">
    <text evidence="5">Belongs to the XseA family.</text>
</comment>
<feature type="domain" description="Exonuclease VII large subunit C-terminal" evidence="6">
    <location>
        <begin position="137"/>
        <end position="451"/>
    </location>
</feature>
<keyword evidence="1" id="KW-0963">Cytoplasm</keyword>
<dbReference type="GO" id="GO:0006308">
    <property type="term" value="P:DNA catabolic process"/>
    <property type="evidence" value="ECO:0007669"/>
    <property type="project" value="UniProtKB-UniRule"/>
</dbReference>
<dbReference type="InterPro" id="IPR025824">
    <property type="entry name" value="OB-fold_nuc-bd_dom"/>
</dbReference>
<dbReference type="PANTHER" id="PTHR30008:SF0">
    <property type="entry name" value="EXODEOXYRIBONUCLEASE 7 LARGE SUBUNIT"/>
    <property type="match status" value="1"/>
</dbReference>
<proteinExistence type="inferred from homology"/>
<evidence type="ECO:0000256" key="2">
    <source>
        <dbReference type="ARBA" id="ARBA00022722"/>
    </source>
</evidence>
<evidence type="ECO:0000256" key="1">
    <source>
        <dbReference type="ARBA" id="ARBA00022490"/>
    </source>
</evidence>
<dbReference type="RefSeq" id="WP_078737382.1">
    <property type="nucleotide sequence ID" value="NZ_FUXE01000017.1"/>
</dbReference>
<keyword evidence="2 5" id="KW-0540">Nuclease</keyword>
<feature type="domain" description="OB-fold nucleic acid binding" evidence="7">
    <location>
        <begin position="5"/>
        <end position="112"/>
    </location>
</feature>
<evidence type="ECO:0000256" key="4">
    <source>
        <dbReference type="ARBA" id="ARBA00022839"/>
    </source>
</evidence>
<dbReference type="AlphaFoldDB" id="A0A1T4PJJ8"/>
<dbReference type="EMBL" id="FUXE01000017">
    <property type="protein sequence ID" value="SJZ91662.1"/>
    <property type="molecule type" value="Genomic_DNA"/>
</dbReference>
<organism evidence="8 9">
    <name type="scientific">Porphyromonas circumdentaria</name>
    <dbReference type="NCBI Taxonomy" id="29524"/>
    <lineage>
        <taxon>Bacteria</taxon>
        <taxon>Pseudomonadati</taxon>
        <taxon>Bacteroidota</taxon>
        <taxon>Bacteroidia</taxon>
        <taxon>Bacteroidales</taxon>
        <taxon>Porphyromonadaceae</taxon>
        <taxon>Porphyromonas</taxon>
    </lineage>
</organism>
<evidence type="ECO:0000256" key="3">
    <source>
        <dbReference type="ARBA" id="ARBA00022801"/>
    </source>
</evidence>
<protein>
    <recommendedName>
        <fullName evidence="5">Exodeoxyribonuclease 7 large subunit</fullName>
        <ecNumber evidence="5">3.1.11.6</ecNumber>
    </recommendedName>
</protein>
<name>A0A1T4PJJ8_9PORP</name>
<dbReference type="GO" id="GO:0003676">
    <property type="term" value="F:nucleic acid binding"/>
    <property type="evidence" value="ECO:0007669"/>
    <property type="project" value="InterPro"/>
</dbReference>
<keyword evidence="3 5" id="KW-0378">Hydrolase</keyword>
<evidence type="ECO:0000313" key="8">
    <source>
        <dbReference type="EMBL" id="SJZ91662.1"/>
    </source>
</evidence>
<dbReference type="Proteomes" id="UP000190121">
    <property type="component" value="Unassembled WGS sequence"/>
</dbReference>
<keyword evidence="9" id="KW-1185">Reference proteome</keyword>
<dbReference type="EC" id="3.1.11.6" evidence="5"/>
<dbReference type="GO" id="GO:0005737">
    <property type="term" value="C:cytoplasm"/>
    <property type="evidence" value="ECO:0007669"/>
    <property type="project" value="UniProtKB-SubCell"/>
</dbReference>
<dbReference type="CDD" id="cd04489">
    <property type="entry name" value="ExoVII_LU_OBF"/>
    <property type="match status" value="1"/>
</dbReference>
<accession>A0A1T4PJJ8</accession>
<dbReference type="GO" id="GO:0009318">
    <property type="term" value="C:exodeoxyribonuclease VII complex"/>
    <property type="evidence" value="ECO:0007669"/>
    <property type="project" value="UniProtKB-UniRule"/>
</dbReference>
<comment type="subcellular location">
    <subcellularLocation>
        <location evidence="5">Cytoplasm</location>
    </subcellularLocation>
</comment>
<dbReference type="Pfam" id="PF02601">
    <property type="entry name" value="Exonuc_VII_L"/>
    <property type="match status" value="1"/>
</dbReference>
<evidence type="ECO:0000256" key="5">
    <source>
        <dbReference type="RuleBase" id="RU004355"/>
    </source>
</evidence>
<gene>
    <name evidence="8" type="ORF">SAMN02745171_01484</name>
</gene>
<keyword evidence="4 5" id="KW-0269">Exonuclease</keyword>
<dbReference type="PANTHER" id="PTHR30008">
    <property type="entry name" value="EXODEOXYRIBONUCLEASE 7 LARGE SUBUNIT"/>
    <property type="match status" value="1"/>
</dbReference>
<dbReference type="OrthoDB" id="9802795at2"/>
<evidence type="ECO:0000313" key="9">
    <source>
        <dbReference type="Proteomes" id="UP000190121"/>
    </source>
</evidence>
<dbReference type="NCBIfam" id="TIGR00237">
    <property type="entry name" value="xseA"/>
    <property type="match status" value="1"/>
</dbReference>
<dbReference type="InterPro" id="IPR003753">
    <property type="entry name" value="Exonuc_VII_L"/>
</dbReference>
<comment type="catalytic activity">
    <reaction evidence="5">
        <text>Exonucleolytic cleavage in either 5'- to 3'- or 3'- to 5'-direction to yield nucleoside 5'-phosphates.</text>
        <dbReference type="EC" id="3.1.11.6"/>
    </reaction>
</comment>
<dbReference type="STRING" id="29524.SAMN02745171_01484"/>
<dbReference type="GO" id="GO:0008855">
    <property type="term" value="F:exodeoxyribonuclease VII activity"/>
    <property type="evidence" value="ECO:0007669"/>
    <property type="project" value="UniProtKB-UniRule"/>
</dbReference>
<dbReference type="Pfam" id="PF13742">
    <property type="entry name" value="tRNA_anti_2"/>
    <property type="match status" value="1"/>
</dbReference>
<sequence>MKIFTLFELNSSIRRAFDRYFNGMYWVKGEISGLMRSSSVQSCYFDLIEKEENSQRIKAKAAAVIWSSIAPQLIGKFEQGTGQKFQSGLSVLLLVKLRYHEQYGFSLDVLDIDPSHTLGGMALKRMETIKRLKAEGLLALQKELQLPLLIRHVAIISSPTAAGYGDFCRHITDNRYHYPFLLQLYPATMQGENTENSVIEALQRILQSSIPFDCVIIIRGGGAVSDLVAFDGYTLSAAVARYPLPVITGIGHERDQSVLDMVAHLAQKTPTAVADFLVQRRRGESDRIESLAEQLCRAVGIMVDMNARYLDRLLLKLPKAVQMVTHREELNVHHLEQKLFREMGYMLSNHHNGLTLLEQQLSIRTHRLLEQQHVALHNLTDKIWYLIPFRVSEEKQRLAHFEAVHSLLSPQSTLKRGYSIIRKRGRSISSASDIIVGEALDILLYQGTLEAVVTKTTLPNDAERVANDE</sequence>
<evidence type="ECO:0000259" key="7">
    <source>
        <dbReference type="Pfam" id="PF13742"/>
    </source>
</evidence>
<reference evidence="9" key="1">
    <citation type="submission" date="2017-02" db="EMBL/GenBank/DDBJ databases">
        <authorList>
            <person name="Varghese N."/>
            <person name="Submissions S."/>
        </authorList>
    </citation>
    <scope>NUCLEOTIDE SEQUENCE [LARGE SCALE GENOMIC DNA]</scope>
    <source>
        <strain evidence="9">ATCC 51356</strain>
    </source>
</reference>
<dbReference type="InterPro" id="IPR020579">
    <property type="entry name" value="Exonuc_VII_lsu_C"/>
</dbReference>
<evidence type="ECO:0000259" key="6">
    <source>
        <dbReference type="Pfam" id="PF02601"/>
    </source>
</evidence>